<dbReference type="InterPro" id="IPR049492">
    <property type="entry name" value="BD-FAE-like_dom"/>
</dbReference>
<sequence precursor="true">MKSFLRTLACACFVSGCLIRLATAADPTPIDLWPAKAPGEVRELPPEQDVNKPTDKLIGDRKIIKLANVSTPQITVFEPPANLRTGCALIIAPGGGHSILAYDHEGTECAQYFAARGVTAIVLKYRVPARNPDKRWEAAVQDAQRGVSLVRSRAKDWKLDPQRIGILGFSAGGETAGLTAILHEQRQYQPVDKIDEVSCRPDFAALIYAGGFENKKNPWTLQDHVKVDSTTPPMFLIHAQDDGVSVANSVLLFSELKKAKIPAELHVYASGGHGYGMRQTGHPVNQWPDRCAEWLINQGFNTPTK</sequence>
<reference evidence="4 5" key="1">
    <citation type="submission" date="2019-02" db="EMBL/GenBank/DDBJ databases">
        <title>Deep-cultivation of Planctomycetes and their phenomic and genomic characterization uncovers novel biology.</title>
        <authorList>
            <person name="Wiegand S."/>
            <person name="Jogler M."/>
            <person name="Boedeker C."/>
            <person name="Pinto D."/>
            <person name="Vollmers J."/>
            <person name="Rivas-Marin E."/>
            <person name="Kohn T."/>
            <person name="Peeters S.H."/>
            <person name="Heuer A."/>
            <person name="Rast P."/>
            <person name="Oberbeckmann S."/>
            <person name="Bunk B."/>
            <person name="Jeske O."/>
            <person name="Meyerdierks A."/>
            <person name="Storesund J.E."/>
            <person name="Kallscheuer N."/>
            <person name="Luecker S."/>
            <person name="Lage O.M."/>
            <person name="Pohl T."/>
            <person name="Merkel B.J."/>
            <person name="Hornburger P."/>
            <person name="Mueller R.-W."/>
            <person name="Bruemmer F."/>
            <person name="Labrenz M."/>
            <person name="Spormann A.M."/>
            <person name="Op den Camp H."/>
            <person name="Overmann J."/>
            <person name="Amann R."/>
            <person name="Jetten M.S.M."/>
            <person name="Mascher T."/>
            <person name="Medema M.H."/>
            <person name="Devos D.P."/>
            <person name="Kaster A.-K."/>
            <person name="Ovreas L."/>
            <person name="Rohde M."/>
            <person name="Galperin M.Y."/>
            <person name="Jogler C."/>
        </authorList>
    </citation>
    <scope>NUCLEOTIDE SEQUENCE [LARGE SCALE GENOMIC DNA]</scope>
    <source>
        <strain evidence="4 5">ETA_A8</strain>
    </source>
</reference>
<organism evidence="4 5">
    <name type="scientific">Anatilimnocola aggregata</name>
    <dbReference type="NCBI Taxonomy" id="2528021"/>
    <lineage>
        <taxon>Bacteria</taxon>
        <taxon>Pseudomonadati</taxon>
        <taxon>Planctomycetota</taxon>
        <taxon>Planctomycetia</taxon>
        <taxon>Pirellulales</taxon>
        <taxon>Pirellulaceae</taxon>
        <taxon>Anatilimnocola</taxon>
    </lineage>
</organism>
<evidence type="ECO:0000313" key="5">
    <source>
        <dbReference type="Proteomes" id="UP000315017"/>
    </source>
</evidence>
<dbReference type="AlphaFoldDB" id="A0A517YAL0"/>
<dbReference type="InterPro" id="IPR029058">
    <property type="entry name" value="AB_hydrolase_fold"/>
</dbReference>
<dbReference type="PANTHER" id="PTHR48081:SF6">
    <property type="entry name" value="PEPTIDASE S9 PROLYL OLIGOPEPTIDASE CATALYTIC DOMAIN-CONTAINING PROTEIN"/>
    <property type="match status" value="1"/>
</dbReference>
<dbReference type="KEGG" id="aagg:ETAA8_23630"/>
<keyword evidence="5" id="KW-1185">Reference proteome</keyword>
<dbReference type="Gene3D" id="3.40.50.1820">
    <property type="entry name" value="alpha/beta hydrolase"/>
    <property type="match status" value="1"/>
</dbReference>
<dbReference type="Pfam" id="PF20434">
    <property type="entry name" value="BD-FAE"/>
    <property type="match status" value="1"/>
</dbReference>
<feature type="domain" description="BD-FAE-like" evidence="3">
    <location>
        <begin position="102"/>
        <end position="187"/>
    </location>
</feature>
<dbReference type="Proteomes" id="UP000315017">
    <property type="component" value="Chromosome"/>
</dbReference>
<dbReference type="RefSeq" id="WP_145088128.1">
    <property type="nucleotide sequence ID" value="NZ_CP036274.1"/>
</dbReference>
<name>A0A517YAL0_9BACT</name>
<proteinExistence type="predicted"/>
<accession>A0A517YAL0</accession>
<dbReference type="InterPro" id="IPR050300">
    <property type="entry name" value="GDXG_lipolytic_enzyme"/>
</dbReference>
<feature type="signal peptide" evidence="2">
    <location>
        <begin position="1"/>
        <end position="24"/>
    </location>
</feature>
<evidence type="ECO:0000313" key="4">
    <source>
        <dbReference type="EMBL" id="QDU27276.1"/>
    </source>
</evidence>
<evidence type="ECO:0000259" key="3">
    <source>
        <dbReference type="Pfam" id="PF20434"/>
    </source>
</evidence>
<keyword evidence="2" id="KW-0732">Signal</keyword>
<dbReference type="PANTHER" id="PTHR48081">
    <property type="entry name" value="AB HYDROLASE SUPERFAMILY PROTEIN C4A8.06C"/>
    <property type="match status" value="1"/>
</dbReference>
<dbReference type="PROSITE" id="PS51257">
    <property type="entry name" value="PROKAR_LIPOPROTEIN"/>
    <property type="match status" value="1"/>
</dbReference>
<gene>
    <name evidence="4" type="primary">axeA1_3</name>
    <name evidence="4" type="ORF">ETAA8_23630</name>
</gene>
<dbReference type="GO" id="GO:0046555">
    <property type="term" value="F:acetylxylan esterase activity"/>
    <property type="evidence" value="ECO:0007669"/>
    <property type="project" value="UniProtKB-EC"/>
</dbReference>
<dbReference type="EC" id="3.1.1.72" evidence="4"/>
<dbReference type="SUPFAM" id="SSF53474">
    <property type="entry name" value="alpha/beta-Hydrolases"/>
    <property type="match status" value="1"/>
</dbReference>
<protein>
    <submittedName>
        <fullName evidence="4">Acetylxylan esterase</fullName>
        <ecNumber evidence="4">3.1.1.72</ecNumber>
    </submittedName>
</protein>
<feature type="chain" id="PRO_5022026358" evidence="2">
    <location>
        <begin position="25"/>
        <end position="305"/>
    </location>
</feature>
<dbReference type="OrthoDB" id="9794725at2"/>
<keyword evidence="1 4" id="KW-0378">Hydrolase</keyword>
<evidence type="ECO:0000256" key="1">
    <source>
        <dbReference type="ARBA" id="ARBA00022801"/>
    </source>
</evidence>
<dbReference type="EMBL" id="CP036274">
    <property type="protein sequence ID" value="QDU27276.1"/>
    <property type="molecule type" value="Genomic_DNA"/>
</dbReference>
<evidence type="ECO:0000256" key="2">
    <source>
        <dbReference type="SAM" id="SignalP"/>
    </source>
</evidence>